<sequence length="123" mass="12861">MKISLPRDSAAAGPSDGAAHAVSPLGICGVIVVAIPPSHQFRERRFNMGLSDTYTQKVSNPSPAIPPPCSTVSLHTTPADASRPLPPCDALFLTTNQWTGSTLKTSDTSGIASEKTYDALGRL</sequence>
<dbReference type="HOGENOM" id="CLU_2013757_0_0_0"/>
<dbReference type="AlphaFoldDB" id="Q02AH8"/>
<dbReference type="KEGG" id="sus:Acid_0939"/>
<dbReference type="STRING" id="234267.Acid_0939"/>
<protein>
    <submittedName>
        <fullName evidence="1">Uncharacterized protein</fullName>
    </submittedName>
</protein>
<evidence type="ECO:0000313" key="1">
    <source>
        <dbReference type="EMBL" id="ABJ81938.1"/>
    </source>
</evidence>
<accession>Q02AH8</accession>
<organism evidence="1">
    <name type="scientific">Solibacter usitatus (strain Ellin6076)</name>
    <dbReference type="NCBI Taxonomy" id="234267"/>
    <lineage>
        <taxon>Bacteria</taxon>
        <taxon>Pseudomonadati</taxon>
        <taxon>Acidobacteriota</taxon>
        <taxon>Terriglobia</taxon>
        <taxon>Bryobacterales</taxon>
        <taxon>Solibacteraceae</taxon>
        <taxon>Candidatus Solibacter</taxon>
    </lineage>
</organism>
<proteinExistence type="predicted"/>
<reference evidence="1" key="1">
    <citation type="submission" date="2006-10" db="EMBL/GenBank/DDBJ databases">
        <title>Complete sequence of Solibacter usitatus Ellin6076.</title>
        <authorList>
            <consortium name="US DOE Joint Genome Institute"/>
            <person name="Copeland A."/>
            <person name="Lucas S."/>
            <person name="Lapidus A."/>
            <person name="Barry K."/>
            <person name="Detter J.C."/>
            <person name="Glavina del Rio T."/>
            <person name="Hammon N."/>
            <person name="Israni S."/>
            <person name="Dalin E."/>
            <person name="Tice H."/>
            <person name="Pitluck S."/>
            <person name="Thompson L.S."/>
            <person name="Brettin T."/>
            <person name="Bruce D."/>
            <person name="Han C."/>
            <person name="Tapia R."/>
            <person name="Gilna P."/>
            <person name="Schmutz J."/>
            <person name="Larimer F."/>
            <person name="Land M."/>
            <person name="Hauser L."/>
            <person name="Kyrpides N."/>
            <person name="Mikhailova N."/>
            <person name="Janssen P.H."/>
            <person name="Kuske C.R."/>
            <person name="Richardson P."/>
        </authorList>
    </citation>
    <scope>NUCLEOTIDE SEQUENCE</scope>
    <source>
        <strain evidence="1">Ellin6076</strain>
    </source>
</reference>
<dbReference type="InParanoid" id="Q02AH8"/>
<gene>
    <name evidence="1" type="ordered locus">Acid_0939</name>
</gene>
<dbReference type="EMBL" id="CP000473">
    <property type="protein sequence ID" value="ABJ81938.1"/>
    <property type="molecule type" value="Genomic_DNA"/>
</dbReference>
<name>Q02AH8_SOLUE</name>